<dbReference type="EMBL" id="ML977326">
    <property type="protein sequence ID" value="KAF2114287.1"/>
    <property type="molecule type" value="Genomic_DNA"/>
</dbReference>
<dbReference type="Pfam" id="PF07992">
    <property type="entry name" value="Pyr_redox_2"/>
    <property type="match status" value="1"/>
</dbReference>
<sequence>MAPKVVIIGAGWAGLSAARTYYLVNPEADITILDDDSSVGGVWSSSRIYPGLLADSPRGLYEYSDLSMLDHDVFKDGQKNAGGSEGGVNVVSVEGKATGLDKPERYGLIRGTEVHNYLQKYAEKWDLIRRIRFDSKVVKAGRINRSVEDQLGWQLTLSTGETVDCDKLIVASGLYSRPSIPEIPGQGSFHGLSLHSKILGQRHQKLSDSSVKSVIVVGGCKSALETINLCLALPNKPQIHWVIRHGIPILFNDPDIPINLLALNNTRLFASFSPSIFDTNSRFYRFFHSGKNRFGTWLFNGFWNLMSWVTMRDAGYDKSEQGKLIKPNIDKLFQSLLYVSLIHKGNPVIDEIHNGERVTVHVGELDHVTPSGLTLRKGALERTKGLEEVHGDAIVWCTGWKTSTNIFEENDTADLGLPVPVDSQSPADLKRWQDLQAAADIELLKTFPALKDYDIEPSKEPLTNYRMYRQVISPSILTRNDRSISFAGFVSTTQTAFSSELTALWGISWMEGLLNLSDLPSEEEMEMDIARVHNWMARRYGARAMTSPEIVIEVQSYFDALVKELGCKVNRKGGWREYLGVYESKDYQGLIDEVLKKRRQK</sequence>
<dbReference type="InterPro" id="IPR023753">
    <property type="entry name" value="FAD/NAD-binding_dom"/>
</dbReference>
<dbReference type="InterPro" id="IPR050346">
    <property type="entry name" value="FMO-like"/>
</dbReference>
<evidence type="ECO:0000256" key="2">
    <source>
        <dbReference type="ARBA" id="ARBA00022827"/>
    </source>
</evidence>
<evidence type="ECO:0000313" key="5">
    <source>
        <dbReference type="EMBL" id="KAF2114287.1"/>
    </source>
</evidence>
<keyword evidence="1" id="KW-0285">Flavoprotein</keyword>
<dbReference type="InterPro" id="IPR036188">
    <property type="entry name" value="FAD/NAD-bd_sf"/>
</dbReference>
<organism evidence="5 6">
    <name type="scientific">Lophiotrema nucula</name>
    <dbReference type="NCBI Taxonomy" id="690887"/>
    <lineage>
        <taxon>Eukaryota</taxon>
        <taxon>Fungi</taxon>
        <taxon>Dikarya</taxon>
        <taxon>Ascomycota</taxon>
        <taxon>Pezizomycotina</taxon>
        <taxon>Dothideomycetes</taxon>
        <taxon>Pleosporomycetidae</taxon>
        <taxon>Pleosporales</taxon>
        <taxon>Lophiotremataceae</taxon>
        <taxon>Lophiotrema</taxon>
    </lineage>
</organism>
<evidence type="ECO:0000313" key="6">
    <source>
        <dbReference type="Proteomes" id="UP000799770"/>
    </source>
</evidence>
<keyword evidence="2" id="KW-0274">FAD</keyword>
<reference evidence="5" key="1">
    <citation type="journal article" date="2020" name="Stud. Mycol.">
        <title>101 Dothideomycetes genomes: a test case for predicting lifestyles and emergence of pathogens.</title>
        <authorList>
            <person name="Haridas S."/>
            <person name="Albert R."/>
            <person name="Binder M."/>
            <person name="Bloem J."/>
            <person name="Labutti K."/>
            <person name="Salamov A."/>
            <person name="Andreopoulos B."/>
            <person name="Baker S."/>
            <person name="Barry K."/>
            <person name="Bills G."/>
            <person name="Bluhm B."/>
            <person name="Cannon C."/>
            <person name="Castanera R."/>
            <person name="Culley D."/>
            <person name="Daum C."/>
            <person name="Ezra D."/>
            <person name="Gonzalez J."/>
            <person name="Henrissat B."/>
            <person name="Kuo A."/>
            <person name="Liang C."/>
            <person name="Lipzen A."/>
            <person name="Lutzoni F."/>
            <person name="Magnuson J."/>
            <person name="Mondo S."/>
            <person name="Nolan M."/>
            <person name="Ohm R."/>
            <person name="Pangilinan J."/>
            <person name="Park H.-J."/>
            <person name="Ramirez L."/>
            <person name="Alfaro M."/>
            <person name="Sun H."/>
            <person name="Tritt A."/>
            <person name="Yoshinaga Y."/>
            <person name="Zwiers L.-H."/>
            <person name="Turgeon B."/>
            <person name="Goodwin S."/>
            <person name="Spatafora J."/>
            <person name="Crous P."/>
            <person name="Grigoriev I."/>
        </authorList>
    </citation>
    <scope>NUCLEOTIDE SEQUENCE</scope>
    <source>
        <strain evidence="5">CBS 627.86</strain>
    </source>
</reference>
<protein>
    <recommendedName>
        <fullName evidence="4">FAD/NAD(P)-binding domain-containing protein</fullName>
    </recommendedName>
</protein>
<dbReference type="SUPFAM" id="SSF51905">
    <property type="entry name" value="FAD/NAD(P)-binding domain"/>
    <property type="match status" value="1"/>
</dbReference>
<accession>A0A6A5Z629</accession>
<feature type="domain" description="FAD/NAD(P)-binding" evidence="4">
    <location>
        <begin position="4"/>
        <end position="226"/>
    </location>
</feature>
<dbReference type="AlphaFoldDB" id="A0A6A5Z629"/>
<dbReference type="PANTHER" id="PTHR23023">
    <property type="entry name" value="DIMETHYLANILINE MONOOXYGENASE"/>
    <property type="match status" value="1"/>
</dbReference>
<dbReference type="OrthoDB" id="2915840at2759"/>
<evidence type="ECO:0000259" key="4">
    <source>
        <dbReference type="Pfam" id="PF07992"/>
    </source>
</evidence>
<keyword evidence="6" id="KW-1185">Reference proteome</keyword>
<proteinExistence type="predicted"/>
<gene>
    <name evidence="5" type="ORF">BDV96DRAFT_600997</name>
</gene>
<evidence type="ECO:0000256" key="3">
    <source>
        <dbReference type="ARBA" id="ARBA00023002"/>
    </source>
</evidence>
<dbReference type="Gene3D" id="3.50.50.60">
    <property type="entry name" value="FAD/NAD(P)-binding domain"/>
    <property type="match status" value="2"/>
</dbReference>
<dbReference type="Proteomes" id="UP000799770">
    <property type="component" value="Unassembled WGS sequence"/>
</dbReference>
<keyword evidence="3" id="KW-0560">Oxidoreductase</keyword>
<name>A0A6A5Z629_9PLEO</name>
<dbReference type="GO" id="GO:0016491">
    <property type="term" value="F:oxidoreductase activity"/>
    <property type="evidence" value="ECO:0007669"/>
    <property type="project" value="UniProtKB-KW"/>
</dbReference>
<evidence type="ECO:0000256" key="1">
    <source>
        <dbReference type="ARBA" id="ARBA00022630"/>
    </source>
</evidence>